<dbReference type="Pfam" id="PF19406">
    <property type="entry name" value="PKD_5"/>
    <property type="match status" value="1"/>
</dbReference>
<dbReference type="PANTHER" id="PTHR24273">
    <property type="entry name" value="FI04643P-RELATED"/>
    <property type="match status" value="1"/>
</dbReference>
<dbReference type="PROSITE" id="PS50825">
    <property type="entry name" value="HYR"/>
    <property type="match status" value="1"/>
</dbReference>
<dbReference type="EMBL" id="CP040812">
    <property type="protein sequence ID" value="QCY70340.1"/>
    <property type="molecule type" value="Genomic_DNA"/>
</dbReference>
<protein>
    <submittedName>
        <fullName evidence="3">HYR domain-containing protein</fullName>
    </submittedName>
</protein>
<organism evidence="3 4">
    <name type="scientific">Antarcticibacterium flavum</name>
    <dbReference type="NCBI Taxonomy" id="2058175"/>
    <lineage>
        <taxon>Bacteria</taxon>
        <taxon>Pseudomonadati</taxon>
        <taxon>Bacteroidota</taxon>
        <taxon>Flavobacteriia</taxon>
        <taxon>Flavobacteriales</taxon>
        <taxon>Flavobacteriaceae</taxon>
        <taxon>Antarcticibacterium</taxon>
    </lineage>
</organism>
<dbReference type="PANTHER" id="PTHR24273:SF32">
    <property type="entry name" value="HYALIN"/>
    <property type="match status" value="1"/>
</dbReference>
<gene>
    <name evidence="3" type="ORF">FHG64_13520</name>
</gene>
<accession>A0A5B7X557</accession>
<evidence type="ECO:0000313" key="4">
    <source>
        <dbReference type="Proteomes" id="UP000309016"/>
    </source>
</evidence>
<dbReference type="Proteomes" id="UP000309016">
    <property type="component" value="Chromosome"/>
</dbReference>
<dbReference type="InterPro" id="IPR003410">
    <property type="entry name" value="HYR_dom"/>
</dbReference>
<dbReference type="AlphaFoldDB" id="A0A5B7X557"/>
<dbReference type="RefSeq" id="WP_139066902.1">
    <property type="nucleotide sequence ID" value="NZ_CP040812.1"/>
</dbReference>
<dbReference type="InterPro" id="IPR013783">
    <property type="entry name" value="Ig-like_fold"/>
</dbReference>
<evidence type="ECO:0000256" key="1">
    <source>
        <dbReference type="ARBA" id="ARBA00022737"/>
    </source>
</evidence>
<reference evidence="3 4" key="1">
    <citation type="submission" date="2019-06" db="EMBL/GenBank/DDBJ databases">
        <title>Complete genome sequence of Antarcticibacterium flavum KCTC 52984T from an Antarctic marine sediment.</title>
        <authorList>
            <person name="Lee Y.M."/>
            <person name="Shin S.C."/>
        </authorList>
    </citation>
    <scope>NUCLEOTIDE SEQUENCE [LARGE SCALE GENOMIC DNA]</scope>
    <source>
        <strain evidence="3 4">KCTC 52984</strain>
    </source>
</reference>
<dbReference type="OrthoDB" id="599464at2"/>
<proteinExistence type="predicted"/>
<dbReference type="Gene3D" id="2.60.40.10">
    <property type="entry name" value="Immunoglobulins"/>
    <property type="match status" value="2"/>
</dbReference>
<keyword evidence="1" id="KW-0677">Repeat</keyword>
<evidence type="ECO:0000259" key="2">
    <source>
        <dbReference type="PROSITE" id="PS50825"/>
    </source>
</evidence>
<evidence type="ECO:0000313" key="3">
    <source>
        <dbReference type="EMBL" id="QCY70340.1"/>
    </source>
</evidence>
<keyword evidence="4" id="KW-1185">Reference proteome</keyword>
<dbReference type="Pfam" id="PF02494">
    <property type="entry name" value="HYR"/>
    <property type="match status" value="1"/>
</dbReference>
<name>A0A5B7X557_9FLAO</name>
<dbReference type="KEGG" id="afla:FHG64_13520"/>
<feature type="domain" description="HYR" evidence="2">
    <location>
        <begin position="160"/>
        <end position="240"/>
    </location>
</feature>
<sequence>MKAIFVLITFFGFTNFILSETTNLNLREIVQKKIFSEKVEEAIPVVEINSKAVIISRSKISPIPLPAVSGIKMSPTTKAAQPIVTFGEITPATCEGNNDGAIAINVTGGTGDLKYEWTGPGTFSSTEKNISNLLPGSYTIIVIDAEGISSSPETTSITIEDKQHPTITAPATVTVNTNNNTCKASGVTLGTPTTNDNCGIKNTTNDAPADFPVGSTTVTWTVTDNSDNTATATQIVTVTDNEKPVITHNGDQNVNSDAGTCSAAVTVSATATDNCSVGDPSGTRSDGLALNAAYSVGSTTITWSVTDAKGVDATPVTQTIVVTDNEKPVITHNGDLNVNSDAGTCGAVVSVSATATDNCSVGNPSGTRSDGLALNAAYPVGSTTITWNITDSNGVDATPVTQTIVVTDNEKPVITHNGDLNVNSDAGTCGAVVTVSATATDNCSVGNPSGTRSDGLALTAAYPVGSTTISWNVTDINGVDATPVTQTIVVTDNEKPVITHNGDLNVNSDAGTCGAVVTVSATATDNCSVGNPSGTRSDGLALNAAYPVGSTTITWNVTDINGVEATPVTQTIVVTDNEAPIKPTIPDLTWSCGKEITDFPTTTDNCDGTITGTTSDPLEFDSFGTYTITWTFTDSSNNSVTAEQKVIIPEPTVDVPSINGNSYCHLEQIDAIDFSGNDLDNKNYEWFYKDINGNNLDIGISASGTGNIPQFQAKNITNKSVTANFTVIPIGNDCKGTPVNFTITIDPIPSLTIPQNIVVCAGEDVNIPVFVSNVEGTEFTWENSNANIGLATTGQGTIPVFKAINESNSPITATITTTPMASGCEGNSETFTITINPFPKVTAPADQIYCNGVSAPPLPLEGFPTGLKYDITGGAAIGLSNKTSVTEIPTFTPLTGNATITITPKANGCTGTPVTYNVTVNPTPNVSVSPASQAICSGGLQTLI</sequence>
<dbReference type="InterPro" id="IPR045828">
    <property type="entry name" value="PKD_Bacteroidetes"/>
</dbReference>